<sequence length="189" mass="20964">MPSGTVYAFDTPSISIRCATNQLVAFARLSVTAYFQPNFCSRPLTWLTFRSGNEPAQPNVTTPARLLIGPSRTRRAHFINIHRCDHRPSCLIYQCVTFTVQAQRGCVKVSMRKPRRRGGLPGGLGARKSDAATPRNSGARGAGQPRSSSPYSFKVSPTRETLTYAQAQKMVEVDLDGRLHRISIFNPWP</sequence>
<dbReference type="EMBL" id="JABFDY010000017">
    <property type="protein sequence ID" value="KAF7695564.1"/>
    <property type="molecule type" value="Genomic_DNA"/>
</dbReference>
<evidence type="ECO:0000256" key="1">
    <source>
        <dbReference type="SAM" id="MobiDB-lite"/>
    </source>
</evidence>
<evidence type="ECO:0000313" key="2">
    <source>
        <dbReference type="EMBL" id="KAF7695564.1"/>
    </source>
</evidence>
<protein>
    <submittedName>
        <fullName evidence="2">Uncharacterized protein</fullName>
    </submittedName>
</protein>
<keyword evidence="3" id="KW-1185">Reference proteome</keyword>
<accession>A0A8T0AR29</accession>
<organism evidence="2 3">
    <name type="scientific">Silurus meridionalis</name>
    <name type="common">Southern catfish</name>
    <name type="synonym">Silurus soldatovi meridionalis</name>
    <dbReference type="NCBI Taxonomy" id="175797"/>
    <lineage>
        <taxon>Eukaryota</taxon>
        <taxon>Metazoa</taxon>
        <taxon>Chordata</taxon>
        <taxon>Craniata</taxon>
        <taxon>Vertebrata</taxon>
        <taxon>Euteleostomi</taxon>
        <taxon>Actinopterygii</taxon>
        <taxon>Neopterygii</taxon>
        <taxon>Teleostei</taxon>
        <taxon>Ostariophysi</taxon>
        <taxon>Siluriformes</taxon>
        <taxon>Siluridae</taxon>
        <taxon>Silurus</taxon>
    </lineage>
</organism>
<gene>
    <name evidence="2" type="ORF">HF521_007287</name>
</gene>
<dbReference type="AlphaFoldDB" id="A0A8T0AR29"/>
<feature type="region of interest" description="Disordered" evidence="1">
    <location>
        <begin position="112"/>
        <end position="155"/>
    </location>
</feature>
<comment type="caution">
    <text evidence="2">The sequence shown here is derived from an EMBL/GenBank/DDBJ whole genome shotgun (WGS) entry which is preliminary data.</text>
</comment>
<proteinExistence type="predicted"/>
<dbReference type="Proteomes" id="UP000606274">
    <property type="component" value="Unassembled WGS sequence"/>
</dbReference>
<name>A0A8T0AR29_SILME</name>
<reference evidence="2" key="1">
    <citation type="submission" date="2020-08" db="EMBL/GenBank/DDBJ databases">
        <title>Chromosome-level assembly of Southern catfish (Silurus meridionalis) provides insights into visual adaptation to the nocturnal and benthic lifestyles.</title>
        <authorList>
            <person name="Zhang Y."/>
            <person name="Wang D."/>
            <person name="Peng Z."/>
        </authorList>
    </citation>
    <scope>NUCLEOTIDE SEQUENCE</scope>
    <source>
        <strain evidence="2">SWU-2019-XX</strain>
        <tissue evidence="2">Muscle</tissue>
    </source>
</reference>
<evidence type="ECO:0000313" key="3">
    <source>
        <dbReference type="Proteomes" id="UP000606274"/>
    </source>
</evidence>